<proteinExistence type="predicted"/>
<protein>
    <submittedName>
        <fullName evidence="1">Uncharacterized protein</fullName>
    </submittedName>
</protein>
<name>A0A9J6FVB2_HAELO</name>
<reference evidence="1 2" key="1">
    <citation type="journal article" date="2020" name="Cell">
        <title>Large-Scale Comparative Analyses of Tick Genomes Elucidate Their Genetic Diversity and Vector Capacities.</title>
        <authorList>
            <consortium name="Tick Genome and Microbiome Consortium (TIGMIC)"/>
            <person name="Jia N."/>
            <person name="Wang J."/>
            <person name="Shi W."/>
            <person name="Du L."/>
            <person name="Sun Y."/>
            <person name="Zhan W."/>
            <person name="Jiang J.F."/>
            <person name="Wang Q."/>
            <person name="Zhang B."/>
            <person name="Ji P."/>
            <person name="Bell-Sakyi L."/>
            <person name="Cui X.M."/>
            <person name="Yuan T.T."/>
            <person name="Jiang B.G."/>
            <person name="Yang W.F."/>
            <person name="Lam T.T."/>
            <person name="Chang Q.C."/>
            <person name="Ding S.J."/>
            <person name="Wang X.J."/>
            <person name="Zhu J.G."/>
            <person name="Ruan X.D."/>
            <person name="Zhao L."/>
            <person name="Wei J.T."/>
            <person name="Ye R.Z."/>
            <person name="Que T.C."/>
            <person name="Du C.H."/>
            <person name="Zhou Y.H."/>
            <person name="Cheng J.X."/>
            <person name="Dai P.F."/>
            <person name="Guo W.B."/>
            <person name="Han X.H."/>
            <person name="Huang E.J."/>
            <person name="Li L.F."/>
            <person name="Wei W."/>
            <person name="Gao Y.C."/>
            <person name="Liu J.Z."/>
            <person name="Shao H.Z."/>
            <person name="Wang X."/>
            <person name="Wang C.C."/>
            <person name="Yang T.C."/>
            <person name="Huo Q.B."/>
            <person name="Li W."/>
            <person name="Chen H.Y."/>
            <person name="Chen S.E."/>
            <person name="Zhou L.G."/>
            <person name="Ni X.B."/>
            <person name="Tian J.H."/>
            <person name="Sheng Y."/>
            <person name="Liu T."/>
            <person name="Pan Y.S."/>
            <person name="Xia L.Y."/>
            <person name="Li J."/>
            <person name="Zhao F."/>
            <person name="Cao W.C."/>
        </authorList>
    </citation>
    <scope>NUCLEOTIDE SEQUENCE [LARGE SCALE GENOMIC DNA]</scope>
    <source>
        <strain evidence="1">HaeL-2018</strain>
    </source>
</reference>
<comment type="caution">
    <text evidence="1">The sequence shown here is derived from an EMBL/GenBank/DDBJ whole genome shotgun (WGS) entry which is preliminary data.</text>
</comment>
<dbReference type="EMBL" id="JABSTR010000004">
    <property type="protein sequence ID" value="KAH9366751.1"/>
    <property type="molecule type" value="Genomic_DNA"/>
</dbReference>
<dbReference type="AlphaFoldDB" id="A0A9J6FVB2"/>
<evidence type="ECO:0000313" key="1">
    <source>
        <dbReference type="EMBL" id="KAH9366751.1"/>
    </source>
</evidence>
<accession>A0A9J6FVB2</accession>
<organism evidence="1 2">
    <name type="scientific">Haemaphysalis longicornis</name>
    <name type="common">Bush tick</name>
    <dbReference type="NCBI Taxonomy" id="44386"/>
    <lineage>
        <taxon>Eukaryota</taxon>
        <taxon>Metazoa</taxon>
        <taxon>Ecdysozoa</taxon>
        <taxon>Arthropoda</taxon>
        <taxon>Chelicerata</taxon>
        <taxon>Arachnida</taxon>
        <taxon>Acari</taxon>
        <taxon>Parasitiformes</taxon>
        <taxon>Ixodida</taxon>
        <taxon>Ixodoidea</taxon>
        <taxon>Ixodidae</taxon>
        <taxon>Haemaphysalinae</taxon>
        <taxon>Haemaphysalis</taxon>
    </lineage>
</organism>
<dbReference type="VEuPathDB" id="VectorBase:HLOH_042228"/>
<dbReference type="Proteomes" id="UP000821853">
    <property type="component" value="Chromosome 2"/>
</dbReference>
<keyword evidence="2" id="KW-1185">Reference proteome</keyword>
<sequence>MGSGNRNLWKHLGIHAGRLSRVRNEFPHPSDRSKKMDVFADVPHVIKNLCGHLLRNQKISISKVVAQANGLPSQTVSLAPIEKFMNQQKKFKLAPKLKPELLAQTQFEWIKASEKGAPRLN</sequence>
<evidence type="ECO:0000313" key="2">
    <source>
        <dbReference type="Proteomes" id="UP000821853"/>
    </source>
</evidence>
<dbReference type="OrthoDB" id="6627680at2759"/>
<gene>
    <name evidence="1" type="ORF">HPB48_021956</name>
</gene>